<dbReference type="EMBL" id="BTGU01020728">
    <property type="protein sequence ID" value="GMN75479.1"/>
    <property type="molecule type" value="Genomic_DNA"/>
</dbReference>
<comment type="caution">
    <text evidence="1">The sequence shown here is derived from an EMBL/GenBank/DDBJ whole genome shotgun (WGS) entry which is preliminary data.</text>
</comment>
<name>A0AA88EQ43_FICCA</name>
<proteinExistence type="predicted"/>
<protein>
    <submittedName>
        <fullName evidence="1">Uncharacterized protein</fullName>
    </submittedName>
</protein>
<accession>A0AA88EQ43</accession>
<keyword evidence="2" id="KW-1185">Reference proteome</keyword>
<evidence type="ECO:0000313" key="1">
    <source>
        <dbReference type="EMBL" id="GMN75479.1"/>
    </source>
</evidence>
<dbReference type="Proteomes" id="UP001187192">
    <property type="component" value="Unassembled WGS sequence"/>
</dbReference>
<evidence type="ECO:0000313" key="2">
    <source>
        <dbReference type="Proteomes" id="UP001187192"/>
    </source>
</evidence>
<gene>
    <name evidence="1" type="ORF">TIFTF001_056434</name>
</gene>
<sequence length="9" mass="1213">MWDGHRHKF</sequence>
<reference evidence="1" key="1">
    <citation type="submission" date="2023-07" db="EMBL/GenBank/DDBJ databases">
        <title>draft genome sequence of fig (Ficus carica).</title>
        <authorList>
            <person name="Takahashi T."/>
            <person name="Nishimura K."/>
        </authorList>
    </citation>
    <scope>NUCLEOTIDE SEQUENCE</scope>
</reference>
<organism evidence="1 2">
    <name type="scientific">Ficus carica</name>
    <name type="common">Common fig</name>
    <dbReference type="NCBI Taxonomy" id="3494"/>
    <lineage>
        <taxon>Eukaryota</taxon>
        <taxon>Viridiplantae</taxon>
        <taxon>Streptophyta</taxon>
        <taxon>Embryophyta</taxon>
        <taxon>Tracheophyta</taxon>
        <taxon>Spermatophyta</taxon>
        <taxon>Magnoliopsida</taxon>
        <taxon>eudicotyledons</taxon>
        <taxon>Gunneridae</taxon>
        <taxon>Pentapetalae</taxon>
        <taxon>rosids</taxon>
        <taxon>fabids</taxon>
        <taxon>Rosales</taxon>
        <taxon>Moraceae</taxon>
        <taxon>Ficeae</taxon>
        <taxon>Ficus</taxon>
    </lineage>
</organism>